<organism evidence="2 3">
    <name type="scientific">Fusarium heterosporum</name>
    <dbReference type="NCBI Taxonomy" id="42747"/>
    <lineage>
        <taxon>Eukaryota</taxon>
        <taxon>Fungi</taxon>
        <taxon>Dikarya</taxon>
        <taxon>Ascomycota</taxon>
        <taxon>Pezizomycotina</taxon>
        <taxon>Sordariomycetes</taxon>
        <taxon>Hypocreomycetidae</taxon>
        <taxon>Hypocreales</taxon>
        <taxon>Nectriaceae</taxon>
        <taxon>Fusarium</taxon>
        <taxon>Fusarium heterosporum species complex</taxon>
    </lineage>
</organism>
<dbReference type="AlphaFoldDB" id="A0A8H5T7G1"/>
<evidence type="ECO:0000259" key="1">
    <source>
        <dbReference type="Pfam" id="PF08450"/>
    </source>
</evidence>
<sequence length="314" mass="34161">MRYSLAHILPAVFATSVFSHQVPIRSEVHEVAQVPNLWFENVALRSNGDLVLNTMGDGRVFSFDPTKPSIKPQSIAKIDGVNALFGIAEVGNDVFAVLSGNFTDRPQNNTMNLSLLNLQNGKSRVHTVFEKSKFGPVNGITALPNHKHIILGADSIRGEILRIDTSSGHIRVAIQDEQLSATENSPFGAGVNGIKIFKDYLYFTNTARQTFGRVKIDKLGNKVGEVEIIYKVEKGSTSAPDDFVMDKHGNAYVAFWNDELVKVTPEGEVSVLVKGLLAGPTSVVISQDEKRLYVATAGQGNDKVTGGQIVEVKL</sequence>
<proteinExistence type="predicted"/>
<dbReference type="Gene3D" id="2.120.10.30">
    <property type="entry name" value="TolB, C-terminal domain"/>
    <property type="match status" value="1"/>
</dbReference>
<comment type="caution">
    <text evidence="2">The sequence shown here is derived from an EMBL/GenBank/DDBJ whole genome shotgun (WGS) entry which is preliminary data.</text>
</comment>
<accession>A0A8H5T7G1</accession>
<keyword evidence="3" id="KW-1185">Reference proteome</keyword>
<protein>
    <recommendedName>
        <fullName evidence="1">SMP-30/Gluconolactonase/LRE-like region domain-containing protein</fullName>
    </recommendedName>
</protein>
<evidence type="ECO:0000313" key="2">
    <source>
        <dbReference type="EMBL" id="KAF5664453.1"/>
    </source>
</evidence>
<reference evidence="2 3" key="1">
    <citation type="submission" date="2020-05" db="EMBL/GenBank/DDBJ databases">
        <title>Identification and distribution of gene clusters putatively required for synthesis of sphingolipid metabolism inhibitors in phylogenetically diverse species of the filamentous fungus Fusarium.</title>
        <authorList>
            <person name="Kim H.-S."/>
            <person name="Busman M."/>
            <person name="Brown D.W."/>
            <person name="Divon H."/>
            <person name="Uhlig S."/>
            <person name="Proctor R.H."/>
        </authorList>
    </citation>
    <scope>NUCLEOTIDE SEQUENCE [LARGE SCALE GENOMIC DNA]</scope>
    <source>
        <strain evidence="2 3">NRRL 20693</strain>
    </source>
</reference>
<gene>
    <name evidence="2" type="ORF">FHETE_7044</name>
</gene>
<dbReference type="SUPFAM" id="SSF63829">
    <property type="entry name" value="Calcium-dependent phosphotriesterase"/>
    <property type="match status" value="1"/>
</dbReference>
<dbReference type="InterPro" id="IPR013658">
    <property type="entry name" value="SGL"/>
</dbReference>
<dbReference type="OrthoDB" id="5233393at2759"/>
<feature type="domain" description="SMP-30/Gluconolactonase/LRE-like region" evidence="1">
    <location>
        <begin position="192"/>
        <end position="297"/>
    </location>
</feature>
<dbReference type="InterPro" id="IPR011042">
    <property type="entry name" value="6-blade_b-propeller_TolB-like"/>
</dbReference>
<dbReference type="Proteomes" id="UP000567885">
    <property type="component" value="Unassembled WGS sequence"/>
</dbReference>
<dbReference type="Pfam" id="PF08450">
    <property type="entry name" value="SGL"/>
    <property type="match status" value="1"/>
</dbReference>
<evidence type="ECO:0000313" key="3">
    <source>
        <dbReference type="Proteomes" id="UP000567885"/>
    </source>
</evidence>
<dbReference type="PANTHER" id="PTHR42060">
    <property type="entry name" value="NHL REPEAT-CONTAINING PROTEIN-RELATED"/>
    <property type="match status" value="1"/>
</dbReference>
<dbReference type="EMBL" id="JAAGWQ010000133">
    <property type="protein sequence ID" value="KAF5664453.1"/>
    <property type="molecule type" value="Genomic_DNA"/>
</dbReference>
<name>A0A8H5T7G1_FUSHE</name>
<dbReference type="PANTHER" id="PTHR42060:SF1">
    <property type="entry name" value="NHL REPEAT-CONTAINING PROTEIN"/>
    <property type="match status" value="1"/>
</dbReference>
<dbReference type="InterPro" id="IPR052998">
    <property type="entry name" value="Hetero-Diels-Alderase-like"/>
</dbReference>